<comment type="caution">
    <text evidence="2">The sequence shown here is derived from an EMBL/GenBank/DDBJ whole genome shotgun (WGS) entry which is preliminary data.</text>
</comment>
<sequence length="225" mass="22041">MDMNNSLVVGAGALLVGILIGYSMGGSGDELAEQGLARTEALSARVEEMAGKLDGLESKVTGVEGSVAQFASAQSDGLKGLGDQIGTRIDGIGESVGGAVDKLGASVSDTVKGQIEGLRAQIATLRGGAAEPASEGAESAESAPPAPAAAPGAGTTVTPGMTAVVAPDKLHVFLSATDPAAGTAMVAVNGQTLSTIKLGEEQEANGCHFTLTGFDGRAATIDGGC</sequence>
<evidence type="ECO:0000313" key="2">
    <source>
        <dbReference type="EMBL" id="PZQ46846.1"/>
    </source>
</evidence>
<dbReference type="EMBL" id="QFPW01000020">
    <property type="protein sequence ID" value="PZQ46846.1"/>
    <property type="molecule type" value="Genomic_DNA"/>
</dbReference>
<evidence type="ECO:0000313" key="3">
    <source>
        <dbReference type="Proteomes" id="UP000249185"/>
    </source>
</evidence>
<accession>A0A2W5N0E7</accession>
<reference evidence="2 3" key="1">
    <citation type="submission" date="2017-08" db="EMBL/GenBank/DDBJ databases">
        <title>Infants hospitalized years apart are colonized by the same room-sourced microbial strains.</title>
        <authorList>
            <person name="Brooks B."/>
            <person name="Olm M.R."/>
            <person name="Firek B.A."/>
            <person name="Baker R."/>
            <person name="Thomas B.C."/>
            <person name="Morowitz M.J."/>
            <person name="Banfield J.F."/>
        </authorList>
    </citation>
    <scope>NUCLEOTIDE SEQUENCE [LARGE SCALE GENOMIC DNA]</scope>
    <source>
        <strain evidence="2">S2_005_002_R2_34</strain>
    </source>
</reference>
<feature type="region of interest" description="Disordered" evidence="1">
    <location>
        <begin position="126"/>
        <end position="155"/>
    </location>
</feature>
<feature type="compositionally biased region" description="Low complexity" evidence="1">
    <location>
        <begin position="127"/>
        <end position="155"/>
    </location>
</feature>
<organism evidence="2 3">
    <name type="scientific">Rhodovulum sulfidophilum</name>
    <name type="common">Rhodobacter sulfidophilus</name>
    <dbReference type="NCBI Taxonomy" id="35806"/>
    <lineage>
        <taxon>Bacteria</taxon>
        <taxon>Pseudomonadati</taxon>
        <taxon>Pseudomonadota</taxon>
        <taxon>Alphaproteobacteria</taxon>
        <taxon>Rhodobacterales</taxon>
        <taxon>Paracoccaceae</taxon>
        <taxon>Rhodovulum</taxon>
    </lineage>
</organism>
<evidence type="ECO:0000256" key="1">
    <source>
        <dbReference type="SAM" id="MobiDB-lite"/>
    </source>
</evidence>
<dbReference type="AlphaFoldDB" id="A0A2W5N0E7"/>
<gene>
    <name evidence="2" type="ORF">DI556_18950</name>
</gene>
<dbReference type="Proteomes" id="UP000249185">
    <property type="component" value="Unassembled WGS sequence"/>
</dbReference>
<proteinExistence type="predicted"/>
<name>A0A2W5N0E7_RHOSU</name>
<protein>
    <submittedName>
        <fullName evidence="2">Uncharacterized protein</fullName>
    </submittedName>
</protein>